<evidence type="ECO:0000256" key="2">
    <source>
        <dbReference type="ARBA" id="ARBA00023224"/>
    </source>
</evidence>
<comment type="subcellular location">
    <subcellularLocation>
        <location evidence="1">Membrane</location>
    </subcellularLocation>
</comment>
<feature type="domain" description="Methyl-accepting transducer" evidence="6">
    <location>
        <begin position="394"/>
        <end position="630"/>
    </location>
</feature>
<accession>A0A517YX34</accession>
<dbReference type="GO" id="GO:0006935">
    <property type="term" value="P:chemotaxis"/>
    <property type="evidence" value="ECO:0007669"/>
    <property type="project" value="InterPro"/>
</dbReference>
<feature type="transmembrane region" description="Helical" evidence="5">
    <location>
        <begin position="310"/>
        <end position="334"/>
    </location>
</feature>
<reference evidence="8 9" key="1">
    <citation type="submission" date="2019-02" db="EMBL/GenBank/DDBJ databases">
        <title>Deep-cultivation of Planctomycetes and their phenomic and genomic characterization uncovers novel biology.</title>
        <authorList>
            <person name="Wiegand S."/>
            <person name="Jogler M."/>
            <person name="Boedeker C."/>
            <person name="Pinto D."/>
            <person name="Vollmers J."/>
            <person name="Rivas-Marin E."/>
            <person name="Kohn T."/>
            <person name="Peeters S.H."/>
            <person name="Heuer A."/>
            <person name="Rast P."/>
            <person name="Oberbeckmann S."/>
            <person name="Bunk B."/>
            <person name="Jeske O."/>
            <person name="Meyerdierks A."/>
            <person name="Storesund J.E."/>
            <person name="Kallscheuer N."/>
            <person name="Luecker S."/>
            <person name="Lage O.M."/>
            <person name="Pohl T."/>
            <person name="Merkel B.J."/>
            <person name="Hornburger P."/>
            <person name="Mueller R.-W."/>
            <person name="Bruemmer F."/>
            <person name="Labrenz M."/>
            <person name="Spormann A.M."/>
            <person name="Op den Camp H."/>
            <person name="Overmann J."/>
            <person name="Amann R."/>
            <person name="Jetten M.S.M."/>
            <person name="Mascher T."/>
            <person name="Medema M.H."/>
            <person name="Devos D.P."/>
            <person name="Kaster A.-K."/>
            <person name="Ovreas L."/>
            <person name="Rohde M."/>
            <person name="Galperin M.Y."/>
            <person name="Jogler C."/>
        </authorList>
    </citation>
    <scope>NUCLEOTIDE SEQUENCE [LARGE SCALE GENOMIC DNA]</scope>
    <source>
        <strain evidence="8 9">KS4</strain>
    </source>
</reference>
<dbReference type="Pfam" id="PF00672">
    <property type="entry name" value="HAMP"/>
    <property type="match status" value="1"/>
</dbReference>
<organism evidence="8 9">
    <name type="scientific">Poriferisphaera corsica</name>
    <dbReference type="NCBI Taxonomy" id="2528020"/>
    <lineage>
        <taxon>Bacteria</taxon>
        <taxon>Pseudomonadati</taxon>
        <taxon>Planctomycetota</taxon>
        <taxon>Phycisphaerae</taxon>
        <taxon>Phycisphaerales</taxon>
        <taxon>Phycisphaeraceae</taxon>
        <taxon>Poriferisphaera</taxon>
    </lineage>
</organism>
<dbReference type="GO" id="GO:0007165">
    <property type="term" value="P:signal transduction"/>
    <property type="evidence" value="ECO:0007669"/>
    <property type="project" value="UniProtKB-KW"/>
</dbReference>
<protein>
    <submittedName>
        <fullName evidence="8">Methyl-accepting chemotaxis protein PctB</fullName>
    </submittedName>
</protein>
<dbReference type="Pfam" id="PF22673">
    <property type="entry name" value="MCP-like_PDC_1"/>
    <property type="match status" value="1"/>
</dbReference>
<dbReference type="FunFam" id="1.10.287.950:FF:000001">
    <property type="entry name" value="Methyl-accepting chemotaxis sensory transducer"/>
    <property type="match status" value="1"/>
</dbReference>
<dbReference type="PROSITE" id="PS50111">
    <property type="entry name" value="CHEMOTAXIS_TRANSDUC_2"/>
    <property type="match status" value="1"/>
</dbReference>
<evidence type="ECO:0000313" key="9">
    <source>
        <dbReference type="Proteomes" id="UP000317369"/>
    </source>
</evidence>
<dbReference type="RefSeq" id="WP_145079071.1">
    <property type="nucleotide sequence ID" value="NZ_CP036425.1"/>
</dbReference>
<dbReference type="CDD" id="cd06225">
    <property type="entry name" value="HAMP"/>
    <property type="match status" value="1"/>
</dbReference>
<dbReference type="PANTHER" id="PTHR32089">
    <property type="entry name" value="METHYL-ACCEPTING CHEMOTAXIS PROTEIN MCPB"/>
    <property type="match status" value="1"/>
</dbReference>
<dbReference type="GO" id="GO:0016020">
    <property type="term" value="C:membrane"/>
    <property type="evidence" value="ECO:0007669"/>
    <property type="project" value="UniProtKB-SubCell"/>
</dbReference>
<dbReference type="CDD" id="cd11386">
    <property type="entry name" value="MCP_signal"/>
    <property type="match status" value="1"/>
</dbReference>
<feature type="domain" description="HAMP" evidence="7">
    <location>
        <begin position="335"/>
        <end position="389"/>
    </location>
</feature>
<dbReference type="OrthoDB" id="9772755at2"/>
<dbReference type="KEGG" id="pcor:KS4_28410"/>
<keyword evidence="5" id="KW-0812">Transmembrane</keyword>
<dbReference type="EMBL" id="CP036425">
    <property type="protein sequence ID" value="QDU34766.1"/>
    <property type="molecule type" value="Genomic_DNA"/>
</dbReference>
<dbReference type="InterPro" id="IPR004089">
    <property type="entry name" value="MCPsignal_dom"/>
</dbReference>
<dbReference type="SUPFAM" id="SSF58104">
    <property type="entry name" value="Methyl-accepting chemotaxis protein (MCP) signaling domain"/>
    <property type="match status" value="1"/>
</dbReference>
<dbReference type="GO" id="GO:0004888">
    <property type="term" value="F:transmembrane signaling receptor activity"/>
    <property type="evidence" value="ECO:0007669"/>
    <property type="project" value="InterPro"/>
</dbReference>
<gene>
    <name evidence="8" type="primary">pctB_4</name>
    <name evidence="8" type="ORF">KS4_28410</name>
</gene>
<evidence type="ECO:0000256" key="1">
    <source>
        <dbReference type="ARBA" id="ARBA00004370"/>
    </source>
</evidence>
<dbReference type="SMART" id="SM00304">
    <property type="entry name" value="HAMP"/>
    <property type="match status" value="1"/>
</dbReference>
<dbReference type="SMART" id="SM00283">
    <property type="entry name" value="MA"/>
    <property type="match status" value="1"/>
</dbReference>
<keyword evidence="5" id="KW-0472">Membrane</keyword>
<dbReference type="PROSITE" id="PS50885">
    <property type="entry name" value="HAMP"/>
    <property type="match status" value="1"/>
</dbReference>
<evidence type="ECO:0000256" key="3">
    <source>
        <dbReference type="ARBA" id="ARBA00029447"/>
    </source>
</evidence>
<dbReference type="PRINTS" id="PR00260">
    <property type="entry name" value="CHEMTRNSDUCR"/>
</dbReference>
<proteinExistence type="inferred from homology"/>
<dbReference type="Proteomes" id="UP000317369">
    <property type="component" value="Chromosome"/>
</dbReference>
<comment type="similarity">
    <text evidence="3">Belongs to the methyl-accepting chemotaxis (MCP) protein family.</text>
</comment>
<keyword evidence="2 4" id="KW-0807">Transducer</keyword>
<dbReference type="Pfam" id="PF00015">
    <property type="entry name" value="MCPsignal"/>
    <property type="match status" value="1"/>
</dbReference>
<keyword evidence="5" id="KW-1133">Transmembrane helix</keyword>
<dbReference type="CDD" id="cd12913">
    <property type="entry name" value="PDC1_MCP_like"/>
    <property type="match status" value="1"/>
</dbReference>
<dbReference type="PANTHER" id="PTHR32089:SF112">
    <property type="entry name" value="LYSOZYME-LIKE PROTEIN-RELATED"/>
    <property type="match status" value="1"/>
</dbReference>
<keyword evidence="9" id="KW-1185">Reference proteome</keyword>
<evidence type="ECO:0000259" key="7">
    <source>
        <dbReference type="PROSITE" id="PS50885"/>
    </source>
</evidence>
<dbReference type="InterPro" id="IPR003660">
    <property type="entry name" value="HAMP_dom"/>
</dbReference>
<dbReference type="Gene3D" id="3.30.450.20">
    <property type="entry name" value="PAS domain"/>
    <property type="match status" value="1"/>
</dbReference>
<dbReference type="AlphaFoldDB" id="A0A517YX34"/>
<dbReference type="InterPro" id="IPR004090">
    <property type="entry name" value="Chemotax_Me-accpt_rcpt"/>
</dbReference>
<evidence type="ECO:0000256" key="4">
    <source>
        <dbReference type="PROSITE-ProRule" id="PRU00284"/>
    </source>
</evidence>
<sequence length="670" mass="72533">MNFKSVRAKITFWSGLALTLTILTSTIFSGWKAWSDAKSYAEQEALKNTFDASRIIKSTLDKNISMSRILAGYAAHSLDENLSKVKDPQQVQAILEQALVDNPEHVGAWIYFRPGITTNSEQYKLEASKHSLWYSGRISGNQFEWQFGADDESNVEDWAQVSYRTRKAHMTDPYYYKIGGKDVLIATFSVPIIIDNQTVGVAGLDFPLKGMQQLADSYNLYDGQANMVILSPNAFVMGYTNKPDNLNKDEAKLDSQFAKNRDTIISGTPMNWWNDGKLKVFQPNQIDAGSQYATVLMTVPEDLILAPAKIALIEMIGLGFICLITAGLLIWYIAGKISRPIIEVVDGMNDISQGEGDLTKRLDRKTDDEVGDLADAFNNFAEKVHDIILNVSLTTQEVAGAATEIAASSEEIAQGMSEQNAQVTEVSSAIEEMSASIVEVASRSHEAKDYADNAKDLAESGGNIVSQTVNGIKQISSDSTQVGSLIGELGKQAEKIGEIISVINDISDQTNLLALNAAIEAARAGEHGRGFAVVADEVRKLADRTTKATDDITELIDAIQTQTNSAIEKMDASKSNVEQGVDTATQAGNSLGEIMDGADKIAGMIQTIAAASEQQSAASEQISSNIQAISAVTAQSQQGTTQAAQASNHLSERAEELKQLVGQFKTREAA</sequence>
<evidence type="ECO:0000256" key="5">
    <source>
        <dbReference type="SAM" id="Phobius"/>
    </source>
</evidence>
<evidence type="ECO:0000259" key="6">
    <source>
        <dbReference type="PROSITE" id="PS50111"/>
    </source>
</evidence>
<dbReference type="Gene3D" id="1.10.287.950">
    <property type="entry name" value="Methyl-accepting chemotaxis protein"/>
    <property type="match status" value="1"/>
</dbReference>
<evidence type="ECO:0000313" key="8">
    <source>
        <dbReference type="EMBL" id="QDU34766.1"/>
    </source>
</evidence>
<name>A0A517YX34_9BACT</name>